<accession>A0ABW1NCG0</accession>
<dbReference type="RefSeq" id="WP_380748343.1">
    <property type="nucleotide sequence ID" value="NZ_JBHSRF010000007.1"/>
</dbReference>
<feature type="region of interest" description="Disordered" evidence="1">
    <location>
        <begin position="1"/>
        <end position="20"/>
    </location>
</feature>
<name>A0ABW1NCG0_9ACTN</name>
<dbReference type="EMBL" id="JBHSRF010000007">
    <property type="protein sequence ID" value="MFC6080983.1"/>
    <property type="molecule type" value="Genomic_DNA"/>
</dbReference>
<evidence type="ECO:0000313" key="2">
    <source>
        <dbReference type="EMBL" id="MFC6080983.1"/>
    </source>
</evidence>
<evidence type="ECO:0000313" key="3">
    <source>
        <dbReference type="Proteomes" id="UP001596137"/>
    </source>
</evidence>
<sequence>MSDPTPAPAPERTFQSREIERAPESFVGLHVTMAGKGGINWERTTITRYDPSTDKLHLAGGEEVTRIFSEPIREPITEGWTYPWEVARGIVHQAPTEAPAITEGQDR</sequence>
<evidence type="ECO:0000256" key="1">
    <source>
        <dbReference type="SAM" id="MobiDB-lite"/>
    </source>
</evidence>
<gene>
    <name evidence="2" type="ORF">ACFP1K_07410</name>
</gene>
<reference evidence="3" key="1">
    <citation type="journal article" date="2019" name="Int. J. Syst. Evol. Microbiol.">
        <title>The Global Catalogue of Microorganisms (GCM) 10K type strain sequencing project: providing services to taxonomists for standard genome sequencing and annotation.</title>
        <authorList>
            <consortium name="The Broad Institute Genomics Platform"/>
            <consortium name="The Broad Institute Genome Sequencing Center for Infectious Disease"/>
            <person name="Wu L."/>
            <person name="Ma J."/>
        </authorList>
    </citation>
    <scope>NUCLEOTIDE SEQUENCE [LARGE SCALE GENOMIC DNA]</scope>
    <source>
        <strain evidence="3">JCM 30346</strain>
    </source>
</reference>
<comment type="caution">
    <text evidence="2">The sequence shown here is derived from an EMBL/GenBank/DDBJ whole genome shotgun (WGS) entry which is preliminary data.</text>
</comment>
<dbReference type="Proteomes" id="UP001596137">
    <property type="component" value="Unassembled WGS sequence"/>
</dbReference>
<keyword evidence="3" id="KW-1185">Reference proteome</keyword>
<protein>
    <submittedName>
        <fullName evidence="2">Uncharacterized protein</fullName>
    </submittedName>
</protein>
<proteinExistence type="predicted"/>
<organism evidence="2 3">
    <name type="scientific">Sphaerisporangium aureirubrum</name>
    <dbReference type="NCBI Taxonomy" id="1544736"/>
    <lineage>
        <taxon>Bacteria</taxon>
        <taxon>Bacillati</taxon>
        <taxon>Actinomycetota</taxon>
        <taxon>Actinomycetes</taxon>
        <taxon>Streptosporangiales</taxon>
        <taxon>Streptosporangiaceae</taxon>
        <taxon>Sphaerisporangium</taxon>
    </lineage>
</organism>